<proteinExistence type="inferred from homology"/>
<dbReference type="InterPro" id="IPR001938">
    <property type="entry name" value="Thaumatin"/>
</dbReference>
<dbReference type="RefSeq" id="XP_022922158.1">
    <property type="nucleotide sequence ID" value="XM_023066390.1"/>
</dbReference>
<keyword evidence="3" id="KW-0472">Membrane</keyword>
<evidence type="ECO:0000256" key="3">
    <source>
        <dbReference type="SAM" id="Phobius"/>
    </source>
</evidence>
<dbReference type="SMART" id="SM00205">
    <property type="entry name" value="THN"/>
    <property type="match status" value="2"/>
</dbReference>
<dbReference type="PRINTS" id="PR00347">
    <property type="entry name" value="THAUMATIN"/>
</dbReference>
<dbReference type="InterPro" id="IPR017949">
    <property type="entry name" value="Thaumatin_CS"/>
</dbReference>
<keyword evidence="4" id="KW-1185">Reference proteome</keyword>
<dbReference type="PROSITE" id="PS00316">
    <property type="entry name" value="THAUMATIN_1"/>
    <property type="match status" value="2"/>
</dbReference>
<dbReference type="GeneID" id="111430220"/>
<dbReference type="Gene3D" id="2.60.110.10">
    <property type="entry name" value="Thaumatin"/>
    <property type="match status" value="2"/>
</dbReference>
<comment type="similarity">
    <text evidence="1">Belongs to the thaumatin family.</text>
</comment>
<gene>
    <name evidence="5" type="primary">LOC111430220</name>
</gene>
<dbReference type="FunFam" id="2.60.110.10:FF:000003">
    <property type="entry name" value="Thaumatin I"/>
    <property type="match status" value="2"/>
</dbReference>
<evidence type="ECO:0000313" key="5">
    <source>
        <dbReference type="RefSeq" id="XP_022922158.1"/>
    </source>
</evidence>
<dbReference type="Pfam" id="PF00314">
    <property type="entry name" value="Thaumatin"/>
    <property type="match status" value="2"/>
</dbReference>
<accession>A0A6J1E5T0</accession>
<dbReference type="KEGG" id="cmos:111430220"/>
<dbReference type="PROSITE" id="PS51367">
    <property type="entry name" value="THAUMATIN_2"/>
    <property type="match status" value="2"/>
</dbReference>
<protein>
    <submittedName>
        <fullName evidence="5">Uncharacterized protein LOC111430220</fullName>
    </submittedName>
</protein>
<dbReference type="SUPFAM" id="SSF49870">
    <property type="entry name" value="Osmotin, thaumatin-like protein"/>
    <property type="match status" value="2"/>
</dbReference>
<dbReference type="PANTHER" id="PTHR31048">
    <property type="entry name" value="OS03G0233200 PROTEIN"/>
    <property type="match status" value="1"/>
</dbReference>
<keyword evidence="2" id="KW-1015">Disulfide bond</keyword>
<keyword evidence="3" id="KW-1133">Transmembrane helix</keyword>
<evidence type="ECO:0000256" key="1">
    <source>
        <dbReference type="ARBA" id="ARBA00010607"/>
    </source>
</evidence>
<dbReference type="Proteomes" id="UP000504609">
    <property type="component" value="Unplaced"/>
</dbReference>
<evidence type="ECO:0000256" key="2">
    <source>
        <dbReference type="ARBA" id="ARBA00023157"/>
    </source>
</evidence>
<dbReference type="InterPro" id="IPR037176">
    <property type="entry name" value="Osmotin/thaumatin-like_sf"/>
</dbReference>
<sequence>MEVGTTTERIGIGRCILEKLVEDKDSCVKFQEGYSKFCLLLSISSFLFFLFFFHTHAATFEVRNNCVFTVWAAAVPGGGRQLNQTDVWTFEVKPDLKDVRIWARTNCSFDESGRGRCETGDCGGLLECQAYGTPPTTLAEYTSTQFNLFKLDLFDISLAHGFNVPTEFSPTSCRCTGGGVSGISCTADINRQCPTELRAPGGCNSPCTVFGSDRYCCTARHSKCGSTNYSRFFKSRCPHVYSYAKDGASSTFTCPGGTNYRVVFSAIFEVRNNCLFTVWAAVVPGDGRQLNQTDVWTLEMKPDIKGARIWARTNCNFDASGRGRCETGDCGGLLQCQDYGTPPNTLAEYLSYEYDITNLEMGDISLIDGFNVPIEFSPTSSKCSKLSCTADINRQCPKELRALGGCNNPCTVFGGDRYCCTVPDSSCGSTSYSRFFKNLCPNAYSYSEDIATHVFTCPKGTNYKYTVVFCP</sequence>
<name>A0A6J1E5T0_CUCMO</name>
<evidence type="ECO:0000313" key="4">
    <source>
        <dbReference type="Proteomes" id="UP000504609"/>
    </source>
</evidence>
<dbReference type="AlphaFoldDB" id="A0A6J1E5T0"/>
<organism evidence="4 5">
    <name type="scientific">Cucurbita moschata</name>
    <name type="common">Winter crookneck squash</name>
    <name type="synonym">Cucurbita pepo var. moschata</name>
    <dbReference type="NCBI Taxonomy" id="3662"/>
    <lineage>
        <taxon>Eukaryota</taxon>
        <taxon>Viridiplantae</taxon>
        <taxon>Streptophyta</taxon>
        <taxon>Embryophyta</taxon>
        <taxon>Tracheophyta</taxon>
        <taxon>Spermatophyta</taxon>
        <taxon>Magnoliopsida</taxon>
        <taxon>eudicotyledons</taxon>
        <taxon>Gunneridae</taxon>
        <taxon>Pentapetalae</taxon>
        <taxon>rosids</taxon>
        <taxon>fabids</taxon>
        <taxon>Cucurbitales</taxon>
        <taxon>Cucurbitaceae</taxon>
        <taxon>Cucurbiteae</taxon>
        <taxon>Cucurbita</taxon>
    </lineage>
</organism>
<reference evidence="5" key="1">
    <citation type="submission" date="2025-08" db="UniProtKB">
        <authorList>
            <consortium name="RefSeq"/>
        </authorList>
    </citation>
    <scope>IDENTIFICATION</scope>
    <source>
        <tissue evidence="5">Young leaves</tissue>
    </source>
</reference>
<keyword evidence="3" id="KW-0812">Transmembrane</keyword>
<feature type="transmembrane region" description="Helical" evidence="3">
    <location>
        <begin position="37"/>
        <end position="57"/>
    </location>
</feature>